<proteinExistence type="predicted"/>
<feature type="transmembrane region" description="Helical" evidence="1">
    <location>
        <begin position="64"/>
        <end position="84"/>
    </location>
</feature>
<comment type="caution">
    <text evidence="2">The sequence shown here is derived from an EMBL/GenBank/DDBJ whole genome shotgun (WGS) entry which is preliminary data.</text>
</comment>
<evidence type="ECO:0000256" key="1">
    <source>
        <dbReference type="SAM" id="Phobius"/>
    </source>
</evidence>
<evidence type="ECO:0008006" key="4">
    <source>
        <dbReference type="Google" id="ProtNLM"/>
    </source>
</evidence>
<accession>A0ABS3H4L6</accession>
<feature type="transmembrane region" description="Helical" evidence="1">
    <location>
        <begin position="154"/>
        <end position="172"/>
    </location>
</feature>
<feature type="transmembrane region" description="Helical" evidence="1">
    <location>
        <begin position="15"/>
        <end position="43"/>
    </location>
</feature>
<keyword evidence="1" id="KW-1133">Transmembrane helix</keyword>
<feature type="transmembrane region" description="Helical" evidence="1">
    <location>
        <begin position="127"/>
        <end position="148"/>
    </location>
</feature>
<dbReference type="Proteomes" id="UP000664256">
    <property type="component" value="Unassembled WGS sequence"/>
</dbReference>
<keyword evidence="3" id="KW-1185">Reference proteome</keyword>
<dbReference type="EMBL" id="JAFLVT010000004">
    <property type="protein sequence ID" value="MBO0448407.1"/>
    <property type="molecule type" value="Genomic_DNA"/>
</dbReference>
<keyword evidence="1" id="KW-0812">Transmembrane</keyword>
<evidence type="ECO:0000313" key="2">
    <source>
        <dbReference type="EMBL" id="MBO0448407.1"/>
    </source>
</evidence>
<reference evidence="2 3" key="1">
    <citation type="submission" date="2021-03" db="EMBL/GenBank/DDBJ databases">
        <title>Enterococcal diversity collection.</title>
        <authorList>
            <person name="Gilmore M.S."/>
            <person name="Schwartzman J."/>
            <person name="Van Tyne D."/>
            <person name="Martin M."/>
            <person name="Earl A.M."/>
            <person name="Manson A.L."/>
            <person name="Straub T."/>
            <person name="Salamzade R."/>
            <person name="Saavedra J."/>
            <person name="Lebreton F."/>
            <person name="Prichula J."/>
            <person name="Schaufler K."/>
            <person name="Gaca A."/>
            <person name="Sgardioli B."/>
            <person name="Wagenaar J."/>
            <person name="Strong T."/>
        </authorList>
    </citation>
    <scope>NUCLEOTIDE SEQUENCE [LARGE SCALE GENOMIC DNA]</scope>
    <source>
        <strain evidence="2 3">MJM12</strain>
    </source>
</reference>
<protein>
    <recommendedName>
        <fullName evidence="4">DUF624 domain-containing protein</fullName>
    </recommendedName>
</protein>
<dbReference type="RefSeq" id="WP_206902612.1">
    <property type="nucleotide sequence ID" value="NZ_JAFLVT010000004.1"/>
</dbReference>
<name>A0ABS3H4L6_9ENTE</name>
<sequence>MKEKFITLQAKLMDLILLSGLILIGAMTIVGFFYGIVAAFVYLQNKSENKWLVLKKRQTIIISLLLEISAVFVSSIFFLNATLIPKLHGGTTVIISFFLAVCFLILIPLYLILLWELAIGTIFTKEIFLISIKVILICFPTWLTQIVLMIGVSIITYLFPALSIITVGFLAMRTGRVIDEQKTTLAVLQEDC</sequence>
<feature type="transmembrane region" description="Helical" evidence="1">
    <location>
        <begin position="90"/>
        <end position="115"/>
    </location>
</feature>
<organism evidence="2 3">
    <name type="scientific">Candidatus Enterococcus myersii</name>
    <dbReference type="NCBI Taxonomy" id="2815322"/>
    <lineage>
        <taxon>Bacteria</taxon>
        <taxon>Bacillati</taxon>
        <taxon>Bacillota</taxon>
        <taxon>Bacilli</taxon>
        <taxon>Lactobacillales</taxon>
        <taxon>Enterococcaceae</taxon>
        <taxon>Enterococcus</taxon>
    </lineage>
</organism>
<evidence type="ECO:0000313" key="3">
    <source>
        <dbReference type="Proteomes" id="UP000664256"/>
    </source>
</evidence>
<keyword evidence="1" id="KW-0472">Membrane</keyword>
<gene>
    <name evidence="2" type="ORF">JZO76_02555</name>
</gene>